<dbReference type="Proteomes" id="UP001362999">
    <property type="component" value="Unassembled WGS sequence"/>
</dbReference>
<protein>
    <submittedName>
        <fullName evidence="2">Uncharacterized protein</fullName>
    </submittedName>
</protein>
<feature type="region of interest" description="Disordered" evidence="1">
    <location>
        <begin position="137"/>
        <end position="335"/>
    </location>
</feature>
<gene>
    <name evidence="2" type="ORF">R3P38DRAFT_3594131</name>
</gene>
<proteinExistence type="predicted"/>
<evidence type="ECO:0000313" key="3">
    <source>
        <dbReference type="Proteomes" id="UP001362999"/>
    </source>
</evidence>
<feature type="compositionally biased region" description="Low complexity" evidence="1">
    <location>
        <begin position="230"/>
        <end position="241"/>
    </location>
</feature>
<feature type="region of interest" description="Disordered" evidence="1">
    <location>
        <begin position="1"/>
        <end position="63"/>
    </location>
</feature>
<feature type="compositionally biased region" description="Low complexity" evidence="1">
    <location>
        <begin position="1"/>
        <end position="18"/>
    </location>
</feature>
<keyword evidence="3" id="KW-1185">Reference proteome</keyword>
<evidence type="ECO:0000256" key="1">
    <source>
        <dbReference type="SAM" id="MobiDB-lite"/>
    </source>
</evidence>
<organism evidence="2 3">
    <name type="scientific">Favolaschia claudopus</name>
    <dbReference type="NCBI Taxonomy" id="2862362"/>
    <lineage>
        <taxon>Eukaryota</taxon>
        <taxon>Fungi</taxon>
        <taxon>Dikarya</taxon>
        <taxon>Basidiomycota</taxon>
        <taxon>Agaricomycotina</taxon>
        <taxon>Agaricomycetes</taxon>
        <taxon>Agaricomycetidae</taxon>
        <taxon>Agaricales</taxon>
        <taxon>Marasmiineae</taxon>
        <taxon>Mycenaceae</taxon>
        <taxon>Favolaschia</taxon>
    </lineage>
</organism>
<feature type="compositionally biased region" description="Low complexity" evidence="1">
    <location>
        <begin position="249"/>
        <end position="266"/>
    </location>
</feature>
<feature type="compositionally biased region" description="Low complexity" evidence="1">
    <location>
        <begin position="302"/>
        <end position="313"/>
    </location>
</feature>
<reference evidence="2 3" key="1">
    <citation type="journal article" date="2024" name="J Genomics">
        <title>Draft genome sequencing and assembly of Favolaschia claudopus CIRM-BRFM 2984 isolated from oak limbs.</title>
        <authorList>
            <person name="Navarro D."/>
            <person name="Drula E."/>
            <person name="Chaduli D."/>
            <person name="Cazenave R."/>
            <person name="Ahrendt S."/>
            <person name="Wang J."/>
            <person name="Lipzen A."/>
            <person name="Daum C."/>
            <person name="Barry K."/>
            <person name="Grigoriev I.V."/>
            <person name="Favel A."/>
            <person name="Rosso M.N."/>
            <person name="Martin F."/>
        </authorList>
    </citation>
    <scope>NUCLEOTIDE SEQUENCE [LARGE SCALE GENOMIC DNA]</scope>
    <source>
        <strain evidence="2 3">CIRM-BRFM 2984</strain>
    </source>
</reference>
<comment type="caution">
    <text evidence="2">The sequence shown here is derived from an EMBL/GenBank/DDBJ whole genome shotgun (WGS) entry which is preliminary data.</text>
</comment>
<name>A0AAW0DKW4_9AGAR</name>
<accession>A0AAW0DKW4</accession>
<dbReference type="AlphaFoldDB" id="A0AAW0DKW4"/>
<dbReference type="EMBL" id="JAWWNJ010000007">
    <property type="protein sequence ID" value="KAK7051977.1"/>
    <property type="molecule type" value="Genomic_DNA"/>
</dbReference>
<feature type="compositionally biased region" description="Polar residues" evidence="1">
    <location>
        <begin position="20"/>
        <end position="45"/>
    </location>
</feature>
<feature type="compositionally biased region" description="Pro residues" evidence="1">
    <location>
        <begin position="137"/>
        <end position="149"/>
    </location>
</feature>
<sequence length="350" mass="37411">MPSPSYASSAHSQSSAGSCGRNTGSLYRTTTKESSVSSNADQQSKIRYGGRGGAASRPRLIPPAAPIVETVTKAGNFNLPESQAANFKSKWLQRAPSVDGLRIASANAEAPPPVPDMPPQLSIAGRRGTARIPVPIVVPPAPVRQPPPSVNTTPPLSASHSSTPDGETPRTPYFYFDDAFDASSRVQSPLPSPRSPSAMSRSLRRIASRTQEFFTKTRSRALRVPPSTPVLPDLPSSSSSSVRDEEARSSSSHSHSPSPSRTSLTSEWYDSSDVPPSPEPFLADPNRPRTPSIPIIVALSPASGGRARSASSATVKMRRHKHKEKALPRNAGDWNRDDMGEVIVALRMLK</sequence>
<feature type="compositionally biased region" description="Polar residues" evidence="1">
    <location>
        <begin position="150"/>
        <end position="165"/>
    </location>
</feature>
<feature type="compositionally biased region" description="Low complexity" evidence="1">
    <location>
        <begin position="183"/>
        <end position="201"/>
    </location>
</feature>
<evidence type="ECO:0000313" key="2">
    <source>
        <dbReference type="EMBL" id="KAK7051977.1"/>
    </source>
</evidence>